<sequence length="216" mass="22687">MKTRLATLLLATAALACTVDNNASIQVVALCAPPEETCGTEGGCGTYLASQPYVYLEGGTNFLELFVEMTNQLADNSDPSAGRLNTNDAYLEKYRLSYRSAFFSYSNFDFPASGILRAESTSAPVVRLIPEAISAPMSAAMTNAGVTTGLVEVELTVTGHYASGDSFEVGGVTFPVDVHNDAFPGYTCPNATDTITYVCPNVAQTAAYTCTPAAAP</sequence>
<evidence type="ECO:0008006" key="4">
    <source>
        <dbReference type="Google" id="ProtNLM"/>
    </source>
</evidence>
<dbReference type="HOGENOM" id="CLU_1275513_0_0_7"/>
<gene>
    <name evidence="2" type="ordered locus">A2cp1_0680</name>
</gene>
<name>B8JD09_ANAD2</name>
<protein>
    <recommendedName>
        <fullName evidence="4">Lipoprotein</fullName>
    </recommendedName>
</protein>
<accession>B8JD09</accession>
<dbReference type="PROSITE" id="PS51257">
    <property type="entry name" value="PROKAR_LIPOPROTEIN"/>
    <property type="match status" value="1"/>
</dbReference>
<dbReference type="EMBL" id="CP001359">
    <property type="protein sequence ID" value="ACL64037.1"/>
    <property type="molecule type" value="Genomic_DNA"/>
</dbReference>
<dbReference type="AlphaFoldDB" id="B8JD09"/>
<keyword evidence="1" id="KW-0732">Signal</keyword>
<dbReference type="Proteomes" id="UP000007089">
    <property type="component" value="Chromosome"/>
</dbReference>
<evidence type="ECO:0000313" key="2">
    <source>
        <dbReference type="EMBL" id="ACL64037.1"/>
    </source>
</evidence>
<evidence type="ECO:0000313" key="3">
    <source>
        <dbReference type="Proteomes" id="UP000007089"/>
    </source>
</evidence>
<evidence type="ECO:0000256" key="1">
    <source>
        <dbReference type="SAM" id="SignalP"/>
    </source>
</evidence>
<proteinExistence type="predicted"/>
<feature type="signal peptide" evidence="1">
    <location>
        <begin position="1"/>
        <end position="23"/>
    </location>
</feature>
<feature type="chain" id="PRO_5002875347" description="Lipoprotein" evidence="1">
    <location>
        <begin position="24"/>
        <end position="216"/>
    </location>
</feature>
<reference evidence="2" key="1">
    <citation type="submission" date="2009-01" db="EMBL/GenBank/DDBJ databases">
        <title>Complete sequence of Anaeromyxobacter dehalogenans 2CP-1.</title>
        <authorList>
            <consortium name="US DOE Joint Genome Institute"/>
            <person name="Lucas S."/>
            <person name="Copeland A."/>
            <person name="Lapidus A."/>
            <person name="Glavina del Rio T."/>
            <person name="Dalin E."/>
            <person name="Tice H."/>
            <person name="Bruce D."/>
            <person name="Goodwin L."/>
            <person name="Pitluck S."/>
            <person name="Saunders E."/>
            <person name="Brettin T."/>
            <person name="Detter J.C."/>
            <person name="Han C."/>
            <person name="Larimer F."/>
            <person name="Land M."/>
            <person name="Hauser L."/>
            <person name="Kyrpides N."/>
            <person name="Ovchinnikova G."/>
            <person name="Beliaev A.S."/>
            <person name="Richardson P."/>
        </authorList>
    </citation>
    <scope>NUCLEOTIDE SEQUENCE</scope>
    <source>
        <strain evidence="2">2CP-1</strain>
    </source>
</reference>
<organism evidence="2 3">
    <name type="scientific">Anaeromyxobacter dehalogenans (strain ATCC BAA-258 / DSM 21875 / 2CP-1)</name>
    <dbReference type="NCBI Taxonomy" id="455488"/>
    <lineage>
        <taxon>Bacteria</taxon>
        <taxon>Pseudomonadati</taxon>
        <taxon>Myxococcota</taxon>
        <taxon>Myxococcia</taxon>
        <taxon>Myxococcales</taxon>
        <taxon>Cystobacterineae</taxon>
        <taxon>Anaeromyxobacteraceae</taxon>
        <taxon>Anaeromyxobacter</taxon>
    </lineage>
</organism>
<dbReference type="RefSeq" id="WP_012632076.1">
    <property type="nucleotide sequence ID" value="NC_011891.1"/>
</dbReference>
<keyword evidence="3" id="KW-1185">Reference proteome</keyword>
<dbReference type="KEGG" id="acp:A2cp1_0680"/>